<dbReference type="RefSeq" id="WP_109405656.1">
    <property type="nucleotide sequence ID" value="NZ_QFFG01000006.1"/>
</dbReference>
<dbReference type="SUPFAM" id="SSF53756">
    <property type="entry name" value="UDP-Glycosyltransferase/glycogen phosphorylase"/>
    <property type="match status" value="1"/>
</dbReference>
<evidence type="ECO:0000259" key="1">
    <source>
        <dbReference type="Pfam" id="PF00534"/>
    </source>
</evidence>
<evidence type="ECO:0000313" key="2">
    <source>
        <dbReference type="EMBL" id="PWG04286.1"/>
    </source>
</evidence>
<dbReference type="PANTHER" id="PTHR12526">
    <property type="entry name" value="GLYCOSYLTRANSFERASE"/>
    <property type="match status" value="1"/>
</dbReference>
<dbReference type="InterPro" id="IPR001296">
    <property type="entry name" value="Glyco_trans_1"/>
</dbReference>
<evidence type="ECO:0000313" key="3">
    <source>
        <dbReference type="Proteomes" id="UP000245670"/>
    </source>
</evidence>
<keyword evidence="3" id="KW-1185">Reference proteome</keyword>
<dbReference type="PANTHER" id="PTHR12526:SF630">
    <property type="entry name" value="GLYCOSYLTRANSFERASE"/>
    <property type="match status" value="1"/>
</dbReference>
<dbReference type="Gene3D" id="3.40.50.2000">
    <property type="entry name" value="Glycogen Phosphorylase B"/>
    <property type="match status" value="1"/>
</dbReference>
<dbReference type="AlphaFoldDB" id="A0A2U2J7H0"/>
<dbReference type="OrthoDB" id="1395864at2"/>
<comment type="caution">
    <text evidence="2">The sequence shown here is derived from an EMBL/GenBank/DDBJ whole genome shotgun (WGS) entry which is preliminary data.</text>
</comment>
<sequence>MNFLVISDAPIIKQKDKYFAYAPYVNEMNIWMKYCETTIISPTKYHKPLLIKNFNREPIVKSIPALVFNSFGKSLKSIISMPYIFFMLFFQIYKTDHLHLRCPGNIGLLGSLVQILFPNKKKTVKYAGNWDPNSKQPLSYRIQKWILSNTFLTKNCKVLVYGEWKNQSKNIVPFFTASYRATEIEVISDKDISKLIRFIYVGAFSEGKQPMLSVKTIEKLLTTNYNIQLDMYGNGDEFEKVKNYIKEKSLGEYIYLHGNQSKDIVKEAFKKAHFLIFISKSEGWPKVVAEAMFWKCLPISSKVSCVEFMLGYGNRGILVDDKTDENLLSKIVINILENNNYHKKVNLAQNWSHNFTLDKFESEIKKLLI</sequence>
<dbReference type="Pfam" id="PF00534">
    <property type="entry name" value="Glycos_transf_1"/>
    <property type="match status" value="1"/>
</dbReference>
<organism evidence="2 3">
    <name type="scientific">Polaribacter aquimarinus</name>
    <dbReference type="NCBI Taxonomy" id="2100726"/>
    <lineage>
        <taxon>Bacteria</taxon>
        <taxon>Pseudomonadati</taxon>
        <taxon>Bacteroidota</taxon>
        <taxon>Flavobacteriia</taxon>
        <taxon>Flavobacteriales</taxon>
        <taxon>Flavobacteriaceae</taxon>
    </lineage>
</organism>
<name>A0A2U2J7H0_9FLAO</name>
<dbReference type="GO" id="GO:0016757">
    <property type="term" value="F:glycosyltransferase activity"/>
    <property type="evidence" value="ECO:0007669"/>
    <property type="project" value="InterPro"/>
</dbReference>
<feature type="domain" description="Glycosyl transferase family 1" evidence="1">
    <location>
        <begin position="195"/>
        <end position="345"/>
    </location>
</feature>
<keyword evidence="2" id="KW-0808">Transferase</keyword>
<gene>
    <name evidence="2" type="ORF">DIS07_12800</name>
</gene>
<proteinExistence type="predicted"/>
<protein>
    <submittedName>
        <fullName evidence="2">Glycosyl transferase</fullName>
    </submittedName>
</protein>
<dbReference type="Proteomes" id="UP000245670">
    <property type="component" value="Unassembled WGS sequence"/>
</dbReference>
<accession>A0A2U2J7H0</accession>
<dbReference type="EMBL" id="QFFG01000006">
    <property type="protein sequence ID" value="PWG04286.1"/>
    <property type="molecule type" value="Genomic_DNA"/>
</dbReference>
<reference evidence="2 3" key="1">
    <citation type="submission" date="2018-05" db="EMBL/GenBank/DDBJ databases">
        <title>Polaribacter aquimarinus sp. nov., isolated from sediment in a sediment of sea.</title>
        <authorList>
            <person name="Lu D."/>
        </authorList>
    </citation>
    <scope>NUCLEOTIDE SEQUENCE [LARGE SCALE GENOMIC DNA]</scope>
    <source>
        <strain evidence="2 3">ZY113</strain>
    </source>
</reference>